<dbReference type="EMBL" id="JBGBPQ010000007">
    <property type="protein sequence ID" value="KAL1522221.1"/>
    <property type="molecule type" value="Genomic_DNA"/>
</dbReference>
<accession>A0AB34JLF5</accession>
<dbReference type="Proteomes" id="UP001515480">
    <property type="component" value="Unassembled WGS sequence"/>
</dbReference>
<feature type="region of interest" description="Disordered" evidence="1">
    <location>
        <begin position="75"/>
        <end position="121"/>
    </location>
</feature>
<comment type="caution">
    <text evidence="2">The sequence shown here is derived from an EMBL/GenBank/DDBJ whole genome shotgun (WGS) entry which is preliminary data.</text>
</comment>
<proteinExistence type="predicted"/>
<evidence type="ECO:0000313" key="3">
    <source>
        <dbReference type="Proteomes" id="UP001515480"/>
    </source>
</evidence>
<sequence length="121" mass="12169">MGSPAPVGDSSDDEANFAHWSDEEPFPSDLPVPPVAGFSHDDSDPTFSAHIINGRACGEGARVLALGGDAGVAEGAEEEGLSGGGEGPVGRKRRGRLGGGRGEEGAGLDIEGEVEGRQVST</sequence>
<name>A0AB34JLF5_PRYPA</name>
<gene>
    <name evidence="2" type="ORF">AB1Y20_021858</name>
</gene>
<organism evidence="2 3">
    <name type="scientific">Prymnesium parvum</name>
    <name type="common">Toxic golden alga</name>
    <dbReference type="NCBI Taxonomy" id="97485"/>
    <lineage>
        <taxon>Eukaryota</taxon>
        <taxon>Haptista</taxon>
        <taxon>Haptophyta</taxon>
        <taxon>Prymnesiophyceae</taxon>
        <taxon>Prymnesiales</taxon>
        <taxon>Prymnesiaceae</taxon>
        <taxon>Prymnesium</taxon>
    </lineage>
</organism>
<feature type="region of interest" description="Disordered" evidence="1">
    <location>
        <begin position="1"/>
        <end position="45"/>
    </location>
</feature>
<protein>
    <submittedName>
        <fullName evidence="2">Uncharacterized protein</fullName>
    </submittedName>
</protein>
<evidence type="ECO:0000256" key="1">
    <source>
        <dbReference type="SAM" id="MobiDB-lite"/>
    </source>
</evidence>
<keyword evidence="3" id="KW-1185">Reference proteome</keyword>
<reference evidence="2 3" key="1">
    <citation type="journal article" date="2024" name="Science">
        <title>Giant polyketide synthase enzymes in the biosynthesis of giant marine polyether toxins.</title>
        <authorList>
            <person name="Fallon T.R."/>
            <person name="Shende V.V."/>
            <person name="Wierzbicki I.H."/>
            <person name="Pendleton A.L."/>
            <person name="Watervoot N.F."/>
            <person name="Auber R.P."/>
            <person name="Gonzalez D.J."/>
            <person name="Wisecaver J.H."/>
            <person name="Moore B.S."/>
        </authorList>
    </citation>
    <scope>NUCLEOTIDE SEQUENCE [LARGE SCALE GENOMIC DNA]</scope>
    <source>
        <strain evidence="2 3">12B1</strain>
    </source>
</reference>
<evidence type="ECO:0000313" key="2">
    <source>
        <dbReference type="EMBL" id="KAL1522221.1"/>
    </source>
</evidence>
<dbReference type="AlphaFoldDB" id="A0AB34JLF5"/>